<dbReference type="Pfam" id="PF06580">
    <property type="entry name" value="His_kinase"/>
    <property type="match status" value="1"/>
</dbReference>
<dbReference type="SUPFAM" id="SSF55874">
    <property type="entry name" value="ATPase domain of HSP90 chaperone/DNA topoisomerase II/histidine kinase"/>
    <property type="match status" value="1"/>
</dbReference>
<dbReference type="PANTHER" id="PTHR34220:SF7">
    <property type="entry name" value="SENSOR HISTIDINE KINASE YPDA"/>
    <property type="match status" value="1"/>
</dbReference>
<evidence type="ECO:0000313" key="4">
    <source>
        <dbReference type="Proteomes" id="UP000295554"/>
    </source>
</evidence>
<dbReference type="PANTHER" id="PTHR34220">
    <property type="entry name" value="SENSOR HISTIDINE KINASE YPDA"/>
    <property type="match status" value="1"/>
</dbReference>
<gene>
    <name evidence="3" type="ORF">E2F43_02885</name>
</gene>
<dbReference type="Gene3D" id="3.30.565.10">
    <property type="entry name" value="Histidine kinase-like ATPase, C-terminal domain"/>
    <property type="match status" value="1"/>
</dbReference>
<feature type="transmembrane region" description="Helical" evidence="1">
    <location>
        <begin position="118"/>
        <end position="137"/>
    </location>
</feature>
<keyword evidence="3" id="KW-0808">Transferase</keyword>
<feature type="transmembrane region" description="Helical" evidence="1">
    <location>
        <begin position="45"/>
        <end position="69"/>
    </location>
</feature>
<dbReference type="OrthoDB" id="2514702at2"/>
<dbReference type="PROSITE" id="PS50109">
    <property type="entry name" value="HIS_KIN"/>
    <property type="match status" value="1"/>
</dbReference>
<evidence type="ECO:0000259" key="2">
    <source>
        <dbReference type="PROSITE" id="PS50109"/>
    </source>
</evidence>
<accession>A0A4R5LUU2</accession>
<feature type="transmembrane region" description="Helical" evidence="1">
    <location>
        <begin position="81"/>
        <end position="106"/>
    </location>
</feature>
<dbReference type="InterPro" id="IPR010559">
    <property type="entry name" value="Sig_transdc_His_kin_internal"/>
</dbReference>
<keyword evidence="1" id="KW-0812">Transmembrane</keyword>
<dbReference type="Proteomes" id="UP000295554">
    <property type="component" value="Unassembled WGS sequence"/>
</dbReference>
<dbReference type="SMART" id="SM00387">
    <property type="entry name" value="HATPase_c"/>
    <property type="match status" value="1"/>
</dbReference>
<keyword evidence="1" id="KW-1133">Transmembrane helix</keyword>
<protein>
    <submittedName>
        <fullName evidence="3">Sensor histidine kinase</fullName>
    </submittedName>
</protein>
<keyword evidence="1" id="KW-0472">Membrane</keyword>
<keyword evidence="4" id="KW-1185">Reference proteome</keyword>
<dbReference type="GO" id="GO:0000155">
    <property type="term" value="F:phosphorelay sensor kinase activity"/>
    <property type="evidence" value="ECO:0007669"/>
    <property type="project" value="InterPro"/>
</dbReference>
<feature type="transmembrane region" description="Helical" evidence="1">
    <location>
        <begin position="17"/>
        <end position="39"/>
    </location>
</feature>
<feature type="domain" description="Histidine kinase" evidence="2">
    <location>
        <begin position="183"/>
        <end position="367"/>
    </location>
</feature>
<keyword evidence="3" id="KW-0418">Kinase</keyword>
<dbReference type="RefSeq" id="WP_133209356.1">
    <property type="nucleotide sequence ID" value="NZ_SMSE01000001.1"/>
</dbReference>
<dbReference type="EMBL" id="SMSE01000001">
    <property type="protein sequence ID" value="TDG15194.1"/>
    <property type="molecule type" value="Genomic_DNA"/>
</dbReference>
<sequence>MIRPLVQVLHKNRDARFWFCQLVGWSGYSIATFLTITLVDGDLSWIHVGHILMSAVLGILVSWPLRLIYHSTFYARLGVRLSVAAASVIISSALWTVLRILVFAWLVDEPPLWKEVNYWYFGSLFVFLSWTVLYYGIKYYDLLTTEHQKLLEETAGKRNEQMLRLQAEAAAQDAQIRMLHYQLAPHFLFNTLNAINAMVRLGDIERAQEMIQLLGDFLRHALKKDAVESVTLDEEIDSLKLYLDIEKVRFEDRLSLEFDLEPASLSARVPALLLQPLIENAMKYAISESEDGGTLSISSSVDGDQLLLEVADTGPGFEPDMDDDGRGIGLRNVMDRLKTLYGDDQSFTLSQNSPTGLKVVIALPLQFDSSETGSRQGHEELSVAQA</sequence>
<dbReference type="Pfam" id="PF02518">
    <property type="entry name" value="HATPase_c"/>
    <property type="match status" value="1"/>
</dbReference>
<organism evidence="3 4">
    <name type="scientific">Seongchinamella unica</name>
    <dbReference type="NCBI Taxonomy" id="2547392"/>
    <lineage>
        <taxon>Bacteria</taxon>
        <taxon>Pseudomonadati</taxon>
        <taxon>Pseudomonadota</taxon>
        <taxon>Gammaproteobacteria</taxon>
        <taxon>Cellvibrionales</taxon>
        <taxon>Halieaceae</taxon>
        <taxon>Seongchinamella</taxon>
    </lineage>
</organism>
<evidence type="ECO:0000313" key="3">
    <source>
        <dbReference type="EMBL" id="TDG15194.1"/>
    </source>
</evidence>
<dbReference type="InterPro" id="IPR005467">
    <property type="entry name" value="His_kinase_dom"/>
</dbReference>
<proteinExistence type="predicted"/>
<name>A0A4R5LUU2_9GAMM</name>
<evidence type="ECO:0000256" key="1">
    <source>
        <dbReference type="SAM" id="Phobius"/>
    </source>
</evidence>
<dbReference type="GO" id="GO:0016020">
    <property type="term" value="C:membrane"/>
    <property type="evidence" value="ECO:0007669"/>
    <property type="project" value="InterPro"/>
</dbReference>
<dbReference type="InterPro" id="IPR050640">
    <property type="entry name" value="Bact_2-comp_sensor_kinase"/>
</dbReference>
<dbReference type="InterPro" id="IPR036890">
    <property type="entry name" value="HATPase_C_sf"/>
</dbReference>
<comment type="caution">
    <text evidence="3">The sequence shown here is derived from an EMBL/GenBank/DDBJ whole genome shotgun (WGS) entry which is preliminary data.</text>
</comment>
<reference evidence="3 4" key="1">
    <citation type="submission" date="2019-03" db="EMBL/GenBank/DDBJ databases">
        <title>Seongchinamella monodicae gen. nov., sp. nov., a novel member of the Gammaproteobacteria isolated from a tidal mudflat of beach.</title>
        <authorList>
            <person name="Yang H.G."/>
            <person name="Kang J.W."/>
            <person name="Lee S.D."/>
        </authorList>
    </citation>
    <scope>NUCLEOTIDE SEQUENCE [LARGE SCALE GENOMIC DNA]</scope>
    <source>
        <strain evidence="3 4">GH4-78</strain>
    </source>
</reference>
<dbReference type="InterPro" id="IPR003594">
    <property type="entry name" value="HATPase_dom"/>
</dbReference>
<dbReference type="AlphaFoldDB" id="A0A4R5LUU2"/>